<evidence type="ECO:0000256" key="4">
    <source>
        <dbReference type="ARBA" id="ARBA00022989"/>
    </source>
</evidence>
<feature type="transmembrane region" description="Helical" evidence="6">
    <location>
        <begin position="333"/>
        <end position="355"/>
    </location>
</feature>
<feature type="transmembrane region" description="Helical" evidence="6">
    <location>
        <begin position="361"/>
        <end position="382"/>
    </location>
</feature>
<evidence type="ECO:0000256" key="5">
    <source>
        <dbReference type="ARBA" id="ARBA00023136"/>
    </source>
</evidence>
<accession>A0A0D2H787</accession>
<keyword evidence="3 6" id="KW-0812">Transmembrane</keyword>
<dbReference type="Proteomes" id="UP000053617">
    <property type="component" value="Unassembled WGS sequence"/>
</dbReference>
<feature type="domain" description="Major facilitator superfamily (MFS) profile" evidence="7">
    <location>
        <begin position="40"/>
        <end position="449"/>
    </location>
</feature>
<protein>
    <submittedName>
        <fullName evidence="8">Rhinocladiella mackenziei CBS 650.93 unplaced genomic scaffold supercont1.3, whole genome shotgun sequence</fullName>
    </submittedName>
</protein>
<dbReference type="GO" id="GO:0016020">
    <property type="term" value="C:membrane"/>
    <property type="evidence" value="ECO:0007669"/>
    <property type="project" value="UniProtKB-SubCell"/>
</dbReference>
<reference evidence="8 9" key="1">
    <citation type="submission" date="2015-01" db="EMBL/GenBank/DDBJ databases">
        <title>The Genome Sequence of Rhinocladiella mackenzie CBS 650.93.</title>
        <authorList>
            <consortium name="The Broad Institute Genomics Platform"/>
            <person name="Cuomo C."/>
            <person name="de Hoog S."/>
            <person name="Gorbushina A."/>
            <person name="Stielow B."/>
            <person name="Teixiera M."/>
            <person name="Abouelleil A."/>
            <person name="Chapman S.B."/>
            <person name="Priest M."/>
            <person name="Young S.K."/>
            <person name="Wortman J."/>
            <person name="Nusbaum C."/>
            <person name="Birren B."/>
        </authorList>
    </citation>
    <scope>NUCLEOTIDE SEQUENCE [LARGE SCALE GENOMIC DNA]</scope>
    <source>
        <strain evidence="8 9">CBS 650.93</strain>
    </source>
</reference>
<keyword evidence="5 6" id="KW-0472">Membrane</keyword>
<evidence type="ECO:0000256" key="6">
    <source>
        <dbReference type="SAM" id="Phobius"/>
    </source>
</evidence>
<dbReference type="Pfam" id="PF07690">
    <property type="entry name" value="MFS_1"/>
    <property type="match status" value="1"/>
</dbReference>
<keyword evidence="4 6" id="KW-1133">Transmembrane helix</keyword>
<dbReference type="VEuPathDB" id="FungiDB:Z518_04243"/>
<dbReference type="InterPro" id="IPR020846">
    <property type="entry name" value="MFS_dom"/>
</dbReference>
<dbReference type="FunFam" id="1.20.1250.20:FF:000013">
    <property type="entry name" value="MFS general substrate transporter"/>
    <property type="match status" value="1"/>
</dbReference>
<dbReference type="PANTHER" id="PTHR43791:SF9">
    <property type="entry name" value="MAJOR FACILITATOR-TYPE TRANSPORTER HXNP"/>
    <property type="match status" value="1"/>
</dbReference>
<evidence type="ECO:0000256" key="2">
    <source>
        <dbReference type="ARBA" id="ARBA00022448"/>
    </source>
</evidence>
<feature type="transmembrane region" description="Helical" evidence="6">
    <location>
        <begin position="200"/>
        <end position="220"/>
    </location>
</feature>
<keyword evidence="2" id="KW-0813">Transport</keyword>
<name>A0A0D2H787_9EURO</name>
<organism evidence="8 9">
    <name type="scientific">Rhinocladiella mackenziei CBS 650.93</name>
    <dbReference type="NCBI Taxonomy" id="1442369"/>
    <lineage>
        <taxon>Eukaryota</taxon>
        <taxon>Fungi</taxon>
        <taxon>Dikarya</taxon>
        <taxon>Ascomycota</taxon>
        <taxon>Pezizomycotina</taxon>
        <taxon>Eurotiomycetes</taxon>
        <taxon>Chaetothyriomycetidae</taxon>
        <taxon>Chaetothyriales</taxon>
        <taxon>Herpotrichiellaceae</taxon>
        <taxon>Rhinocladiella</taxon>
    </lineage>
</organism>
<feature type="transmembrane region" description="Helical" evidence="6">
    <location>
        <begin position="268"/>
        <end position="285"/>
    </location>
</feature>
<dbReference type="RefSeq" id="XP_013273404.1">
    <property type="nucleotide sequence ID" value="XM_013417950.1"/>
</dbReference>
<feature type="transmembrane region" description="Helical" evidence="6">
    <location>
        <begin position="394"/>
        <end position="417"/>
    </location>
</feature>
<dbReference type="GO" id="GO:0022857">
    <property type="term" value="F:transmembrane transporter activity"/>
    <property type="evidence" value="ECO:0007669"/>
    <property type="project" value="InterPro"/>
</dbReference>
<gene>
    <name evidence="8" type="ORF">Z518_04243</name>
</gene>
<evidence type="ECO:0000313" key="8">
    <source>
        <dbReference type="EMBL" id="KIX06268.1"/>
    </source>
</evidence>
<dbReference type="FunFam" id="1.20.1250.20:FF:000188">
    <property type="entry name" value="MFS general substrate transporter"/>
    <property type="match status" value="1"/>
</dbReference>
<dbReference type="EMBL" id="KN847477">
    <property type="protein sequence ID" value="KIX06268.1"/>
    <property type="molecule type" value="Genomic_DNA"/>
</dbReference>
<dbReference type="SUPFAM" id="SSF103473">
    <property type="entry name" value="MFS general substrate transporter"/>
    <property type="match status" value="1"/>
</dbReference>
<evidence type="ECO:0000313" key="9">
    <source>
        <dbReference type="Proteomes" id="UP000053617"/>
    </source>
</evidence>
<dbReference type="PANTHER" id="PTHR43791">
    <property type="entry name" value="PERMEASE-RELATED"/>
    <property type="match status" value="1"/>
</dbReference>
<feature type="transmembrane region" description="Helical" evidence="6">
    <location>
        <begin position="77"/>
        <end position="98"/>
    </location>
</feature>
<evidence type="ECO:0000256" key="1">
    <source>
        <dbReference type="ARBA" id="ARBA00004141"/>
    </source>
</evidence>
<comment type="subcellular location">
    <subcellularLocation>
        <location evidence="1">Membrane</location>
        <topology evidence="1">Multi-pass membrane protein</topology>
    </subcellularLocation>
</comment>
<proteinExistence type="predicted"/>
<dbReference type="GeneID" id="25292314"/>
<keyword evidence="9" id="KW-1185">Reference proteome</keyword>
<dbReference type="InterPro" id="IPR011701">
    <property type="entry name" value="MFS"/>
</dbReference>
<evidence type="ECO:0000256" key="3">
    <source>
        <dbReference type="ARBA" id="ARBA00022692"/>
    </source>
</evidence>
<sequence length="486" mass="54228">MDKHIVSVSDSEKNIEAGQVLATIDEAAEKSYVRKLDFYLLPFLSLMYFFNSVDRSNLGNAKTDKLDEDLNFRGNEWSLLILLFYVPFGLCDLPLNLLTKRFSGKIMLPTLMFGWGSMSLLQCAAKNFAGMLAIRLILAIFEAGFFAGVVFYMTLFYTRGELGFRIAIFFGSALLAAAFSGLISYGVFQIEHVHVKGWMWLFIIEGGMTVITASIAFFWLPSRPDQAWFLNDAEKAAATARHLRDASKKVNTEFNLQACFSTWSDWKFALWLVIAFTYPVAFATTSNFLPQIVQRLGYSVVKTNLWTVAPNSVGFVILLCVTKSSDYFRERTFHIVFALSLSLVGMIILAAIDVLSNKGVAYFACFLMAGGSYIPSCLVHSWHNNNNLEENSRAATTGLLVGLGNLGGIISAATFRVEYAPGYIPTLIATSACNVTCIVFTLCLGLYMKRENARRNREQGVAIKAEDVDTDSLQDGEKSPHWRYFT</sequence>
<dbReference type="Gene3D" id="1.20.1250.20">
    <property type="entry name" value="MFS general substrate transporter like domains"/>
    <property type="match status" value="2"/>
</dbReference>
<dbReference type="HOGENOM" id="CLU_001265_0_1_1"/>
<dbReference type="InterPro" id="IPR036259">
    <property type="entry name" value="MFS_trans_sf"/>
</dbReference>
<dbReference type="PROSITE" id="PS50850">
    <property type="entry name" value="MFS"/>
    <property type="match status" value="1"/>
</dbReference>
<feature type="transmembrane region" description="Helical" evidence="6">
    <location>
        <begin position="134"/>
        <end position="155"/>
    </location>
</feature>
<evidence type="ECO:0000259" key="7">
    <source>
        <dbReference type="PROSITE" id="PS50850"/>
    </source>
</evidence>
<feature type="transmembrane region" description="Helical" evidence="6">
    <location>
        <begin position="423"/>
        <end position="447"/>
    </location>
</feature>
<dbReference type="AlphaFoldDB" id="A0A0D2H787"/>
<dbReference type="OrthoDB" id="2985014at2759"/>
<feature type="transmembrane region" description="Helical" evidence="6">
    <location>
        <begin position="167"/>
        <end position="188"/>
    </location>
</feature>